<dbReference type="RefSeq" id="WP_106760417.1">
    <property type="nucleotide sequence ID" value="NZ_PXWF02000339.1"/>
</dbReference>
<name>A0A2U2H9W8_9BURK</name>
<proteinExistence type="predicted"/>
<sequence>MAHANPIQIQKYLKGVDYPASKAELIENAKNLGADESVCASLEQLPDEDFQTPAQVSEAFKGPSVDHAEGAGPRQGGGARTTPRAPAAPTSS</sequence>
<accession>A0A2U2H9W8</accession>
<dbReference type="Pfam" id="PF11387">
    <property type="entry name" value="DUF2795"/>
    <property type="match status" value="1"/>
</dbReference>
<evidence type="ECO:0000313" key="3">
    <source>
        <dbReference type="Proteomes" id="UP000241421"/>
    </source>
</evidence>
<evidence type="ECO:0000256" key="1">
    <source>
        <dbReference type="SAM" id="MobiDB-lite"/>
    </source>
</evidence>
<comment type="caution">
    <text evidence="2">The sequence shown here is derived from an EMBL/GenBank/DDBJ whole genome shotgun (WGS) entry which is preliminary data.</text>
</comment>
<dbReference type="OrthoDB" id="6161020at2"/>
<keyword evidence="3" id="KW-1185">Reference proteome</keyword>
<dbReference type="AlphaFoldDB" id="A0A2U2H9W8"/>
<protein>
    <submittedName>
        <fullName evidence="2">DUF2795 domain-containing protein</fullName>
    </submittedName>
</protein>
<gene>
    <name evidence="2" type="ORF">C7C56_026950</name>
</gene>
<dbReference type="EMBL" id="PXWF02000339">
    <property type="protein sequence ID" value="PWF39439.1"/>
    <property type="molecule type" value="Genomic_DNA"/>
</dbReference>
<evidence type="ECO:0000313" key="2">
    <source>
        <dbReference type="EMBL" id="PWF39439.1"/>
    </source>
</evidence>
<reference evidence="2 3" key="1">
    <citation type="submission" date="2018-04" db="EMBL/GenBank/DDBJ databases">
        <title>Massilia violaceinigra sp. nov., a novel purple-pigmented bacterium isolated from Tianshan glacier, Xinjiang, China.</title>
        <authorList>
            <person name="Wang H."/>
        </authorList>
    </citation>
    <scope>NUCLEOTIDE SEQUENCE [LARGE SCALE GENOMIC DNA]</scope>
    <source>
        <strain evidence="2 3">B448-2</strain>
    </source>
</reference>
<dbReference type="InterPro" id="IPR021527">
    <property type="entry name" value="DUF2795"/>
</dbReference>
<dbReference type="Proteomes" id="UP000241421">
    <property type="component" value="Unassembled WGS sequence"/>
</dbReference>
<organism evidence="2 3">
    <name type="scientific">Massilia glaciei</name>
    <dbReference type="NCBI Taxonomy" id="1524097"/>
    <lineage>
        <taxon>Bacteria</taxon>
        <taxon>Pseudomonadati</taxon>
        <taxon>Pseudomonadota</taxon>
        <taxon>Betaproteobacteria</taxon>
        <taxon>Burkholderiales</taxon>
        <taxon>Oxalobacteraceae</taxon>
        <taxon>Telluria group</taxon>
        <taxon>Massilia</taxon>
    </lineage>
</organism>
<feature type="compositionally biased region" description="Low complexity" evidence="1">
    <location>
        <begin position="80"/>
        <end position="92"/>
    </location>
</feature>
<feature type="region of interest" description="Disordered" evidence="1">
    <location>
        <begin position="55"/>
        <end position="92"/>
    </location>
</feature>